<dbReference type="Gene3D" id="3.40.50.2300">
    <property type="match status" value="1"/>
</dbReference>
<evidence type="ECO:0000259" key="5">
    <source>
        <dbReference type="PROSITE" id="PS50045"/>
    </source>
</evidence>
<dbReference type="Gene3D" id="3.40.50.10660">
    <property type="entry name" value="PrpR receptor domain-like"/>
    <property type="match status" value="1"/>
</dbReference>
<evidence type="ECO:0000313" key="7">
    <source>
        <dbReference type="EMBL" id="MCW2306337.1"/>
    </source>
</evidence>
<dbReference type="Gene3D" id="3.30.450.20">
    <property type="entry name" value="PAS domain"/>
    <property type="match status" value="1"/>
</dbReference>
<dbReference type="InterPro" id="IPR002078">
    <property type="entry name" value="Sigma_54_int"/>
</dbReference>
<dbReference type="InterPro" id="IPR035965">
    <property type="entry name" value="PAS-like_dom_sf"/>
</dbReference>
<keyword evidence="3" id="KW-0805">Transcription regulation</keyword>
<dbReference type="InterPro" id="IPR025662">
    <property type="entry name" value="Sigma_54_int_dom_ATP-bd_1"/>
</dbReference>
<accession>A0ABT3H7G6</accession>
<feature type="domain" description="PAS" evidence="6">
    <location>
        <begin position="201"/>
        <end position="252"/>
    </location>
</feature>
<dbReference type="Proteomes" id="UP001209755">
    <property type="component" value="Unassembled WGS sequence"/>
</dbReference>
<protein>
    <submittedName>
        <fullName evidence="7">Transcriptional regulator with PAS, ATPase and Fis domain</fullName>
    </submittedName>
</protein>
<dbReference type="RefSeq" id="WP_264600009.1">
    <property type="nucleotide sequence ID" value="NZ_JAOQNS010000002.1"/>
</dbReference>
<dbReference type="SUPFAM" id="SSF55785">
    <property type="entry name" value="PYP-like sensor domain (PAS domain)"/>
    <property type="match status" value="1"/>
</dbReference>
<dbReference type="SUPFAM" id="SSF46689">
    <property type="entry name" value="Homeodomain-like"/>
    <property type="match status" value="1"/>
</dbReference>
<dbReference type="PANTHER" id="PTHR32071:SF81">
    <property type="entry name" value="PROPIONATE CATABOLISM OPERON REGULATORY PROTEIN"/>
    <property type="match status" value="1"/>
</dbReference>
<dbReference type="PROSITE" id="PS00688">
    <property type="entry name" value="SIGMA54_INTERACT_3"/>
    <property type="match status" value="1"/>
</dbReference>
<sequence>MEKVRHESLGDAIDIALIQTRDDIGKTFETIAKDCGVRPHTFVADFPDIPDLARKIEPQVDAVLCRPGTAEHAASTIGIPVIAIPITSFDLVCALYHLNTSFRRVAVFCYRKRFSGIDVIEKLFQCEVIQYFFWDIEEIPKLVEDAAVKGVDCCFGGGVTSAHAHRVGLRSVKIAPNEDSIFRSVHEALHAVRARRRERSQAARLEMVFDSISEGIVVTDNEKNVVIYNGTAAKICKTGEADVIGRNVRDIVRDPGIAMTFMSEEKEPSYLKKIQGNTYAIRQKPVVLDQNRIGTVYSFEDITTIQHLEALIRNQLRSKGMVPRYSFDDILSQNPQMNRCKDLAKRYARAAASVVIEGESGTGKEMFAQSMHQASNRATGPFVAINCAAIPETLLESELFGYEGGAFTGARKEGKPGLFEEAHQGTIFLDEIGEVPAALQARLLRVLQEREVRRVGSNRIVAVDIRIISATNKNLLQKVQEGTFRDDLYYRLNVLNLKVPPLRERKEDISLIAEKLLTLSGMQVTPEIMAAIAPALTAYDWPGNIRELTNILERISLLIDNASAPSEWAGLLEQMLQVSGNDDPQVMTLSVDMNCGLKDLVREVERKVVGEMLVRNNNDLAAVAAQLKIGRTSVWRKVRSETTH</sequence>
<dbReference type="PROSITE" id="PS50112">
    <property type="entry name" value="PAS"/>
    <property type="match status" value="1"/>
</dbReference>
<comment type="caution">
    <text evidence="7">The sequence shown here is derived from an EMBL/GenBank/DDBJ whole genome shotgun (WGS) entry which is preliminary data.</text>
</comment>
<evidence type="ECO:0000259" key="6">
    <source>
        <dbReference type="PROSITE" id="PS50112"/>
    </source>
</evidence>
<dbReference type="Pfam" id="PF06506">
    <property type="entry name" value="PrpR_N"/>
    <property type="match status" value="1"/>
</dbReference>
<dbReference type="CDD" id="cd00009">
    <property type="entry name" value="AAA"/>
    <property type="match status" value="1"/>
</dbReference>
<gene>
    <name evidence="7" type="ORF">M2319_000656</name>
</gene>
<evidence type="ECO:0000256" key="3">
    <source>
        <dbReference type="ARBA" id="ARBA00023015"/>
    </source>
</evidence>
<evidence type="ECO:0000256" key="1">
    <source>
        <dbReference type="ARBA" id="ARBA00022741"/>
    </source>
</evidence>
<evidence type="ECO:0000313" key="8">
    <source>
        <dbReference type="Proteomes" id="UP001209755"/>
    </source>
</evidence>
<dbReference type="Gene3D" id="3.40.50.300">
    <property type="entry name" value="P-loop containing nucleotide triphosphate hydrolases"/>
    <property type="match status" value="1"/>
</dbReference>
<keyword evidence="4" id="KW-0804">Transcription</keyword>
<dbReference type="SMART" id="SM00382">
    <property type="entry name" value="AAA"/>
    <property type="match status" value="1"/>
</dbReference>
<feature type="domain" description="Sigma-54 factor interaction" evidence="5">
    <location>
        <begin position="330"/>
        <end position="557"/>
    </location>
</feature>
<dbReference type="Pfam" id="PF00158">
    <property type="entry name" value="Sigma54_activat"/>
    <property type="match status" value="1"/>
</dbReference>
<dbReference type="SUPFAM" id="SSF52540">
    <property type="entry name" value="P-loop containing nucleoside triphosphate hydrolases"/>
    <property type="match status" value="1"/>
</dbReference>
<dbReference type="SMART" id="SM00091">
    <property type="entry name" value="PAS"/>
    <property type="match status" value="1"/>
</dbReference>
<dbReference type="InterPro" id="IPR058031">
    <property type="entry name" value="AAA_lid_NorR"/>
</dbReference>
<dbReference type="InterPro" id="IPR010524">
    <property type="entry name" value="Sig_transdc_resp-reg_PrpR_N"/>
</dbReference>
<keyword evidence="8" id="KW-1185">Reference proteome</keyword>
<reference evidence="8" key="1">
    <citation type="submission" date="2023-07" db="EMBL/GenBank/DDBJ databases">
        <title>Genome sequencing of Purple Non-Sulfur Bacteria from various extreme environments.</title>
        <authorList>
            <person name="Mayer M."/>
        </authorList>
    </citation>
    <scope>NUCLEOTIDE SEQUENCE [LARGE SCALE GENOMIC DNA]</scope>
    <source>
        <strain evidence="8">DSM 17935</strain>
    </source>
</reference>
<dbReference type="SUPFAM" id="SSF159800">
    <property type="entry name" value="PrpR receptor domain-like"/>
    <property type="match status" value="1"/>
</dbReference>
<dbReference type="EMBL" id="JAOQNS010000002">
    <property type="protein sequence ID" value="MCW2306337.1"/>
    <property type="molecule type" value="Genomic_DNA"/>
</dbReference>
<dbReference type="InterPro" id="IPR027417">
    <property type="entry name" value="P-loop_NTPase"/>
</dbReference>
<dbReference type="InterPro" id="IPR009057">
    <property type="entry name" value="Homeodomain-like_sf"/>
</dbReference>
<dbReference type="InterPro" id="IPR003593">
    <property type="entry name" value="AAA+_ATPase"/>
</dbReference>
<dbReference type="PANTHER" id="PTHR32071">
    <property type="entry name" value="TRANSCRIPTIONAL REGULATORY PROTEIN"/>
    <property type="match status" value="1"/>
</dbReference>
<keyword evidence="1" id="KW-0547">Nucleotide-binding</keyword>
<evidence type="ECO:0000256" key="4">
    <source>
        <dbReference type="ARBA" id="ARBA00023163"/>
    </source>
</evidence>
<dbReference type="Pfam" id="PF25601">
    <property type="entry name" value="AAA_lid_14"/>
    <property type="match status" value="1"/>
</dbReference>
<organism evidence="7 8">
    <name type="scientific">Rhodobium gokarnense</name>
    <dbReference type="NCBI Taxonomy" id="364296"/>
    <lineage>
        <taxon>Bacteria</taxon>
        <taxon>Pseudomonadati</taxon>
        <taxon>Pseudomonadota</taxon>
        <taxon>Alphaproteobacteria</taxon>
        <taxon>Hyphomicrobiales</taxon>
        <taxon>Rhodobiaceae</taxon>
        <taxon>Rhodobium</taxon>
    </lineage>
</organism>
<proteinExistence type="predicted"/>
<dbReference type="InterPro" id="IPR000014">
    <property type="entry name" value="PAS"/>
</dbReference>
<dbReference type="PROSITE" id="PS00675">
    <property type="entry name" value="SIGMA54_INTERACT_1"/>
    <property type="match status" value="1"/>
</dbReference>
<evidence type="ECO:0000256" key="2">
    <source>
        <dbReference type="ARBA" id="ARBA00022840"/>
    </source>
</evidence>
<keyword evidence="2" id="KW-0067">ATP-binding</keyword>
<name>A0ABT3H7G6_9HYPH</name>
<dbReference type="Gene3D" id="1.10.8.60">
    <property type="match status" value="1"/>
</dbReference>
<dbReference type="InterPro" id="IPR025944">
    <property type="entry name" value="Sigma_54_int_dom_CS"/>
</dbReference>
<dbReference type="PROSITE" id="PS50045">
    <property type="entry name" value="SIGMA54_INTERACT_4"/>
    <property type="match status" value="1"/>
</dbReference>